<dbReference type="Proteomes" id="UP001239626">
    <property type="component" value="Unassembled WGS sequence"/>
</dbReference>
<dbReference type="Pfam" id="PF00188">
    <property type="entry name" value="CAP"/>
    <property type="match status" value="1"/>
</dbReference>
<protein>
    <submittedName>
        <fullName evidence="3">Uncharacterized protein YkwD</fullName>
    </submittedName>
</protein>
<dbReference type="PANTHER" id="PTHR31157">
    <property type="entry name" value="SCP DOMAIN-CONTAINING PROTEIN"/>
    <property type="match status" value="1"/>
</dbReference>
<sequence>MHPFPAVPDSRPSRRRLRTSKPRRHRARTASLALVCTFALVAVPFVLTSPTVQPHIPDAFELAAPRDGDSASRSGGRAPASESEAPTTTAPTTPAPAVAAPVVPEPAPEPAPAPEPVPTAPTMVEEIVTRTNEERAAAGLPALAVSECAAQQAVARTALLAAENRFEHDPLEPILEACAARAVGENLALGYPTAVAVVAGWMGSDGHRANILNTTYTQIGVACTKGPRGILCAQVFVA</sequence>
<feature type="region of interest" description="Disordered" evidence="1">
    <location>
        <begin position="1"/>
        <end position="28"/>
    </location>
</feature>
<name>A0ABU0EA37_9CELL</name>
<feature type="domain" description="SCP" evidence="2">
    <location>
        <begin position="129"/>
        <end position="230"/>
    </location>
</feature>
<evidence type="ECO:0000313" key="4">
    <source>
        <dbReference type="Proteomes" id="UP001239626"/>
    </source>
</evidence>
<feature type="compositionally biased region" description="Low complexity" evidence="1">
    <location>
        <begin position="71"/>
        <end position="102"/>
    </location>
</feature>
<dbReference type="RefSeq" id="WP_307489405.1">
    <property type="nucleotide sequence ID" value="NZ_JAUSVB010000001.1"/>
</dbReference>
<comment type="caution">
    <text evidence="3">The sequence shown here is derived from an EMBL/GenBank/DDBJ whole genome shotgun (WGS) entry which is preliminary data.</text>
</comment>
<accession>A0ABU0EA37</accession>
<dbReference type="EMBL" id="JAUSVB010000001">
    <property type="protein sequence ID" value="MDQ0372120.1"/>
    <property type="molecule type" value="Genomic_DNA"/>
</dbReference>
<dbReference type="Gene3D" id="3.40.33.10">
    <property type="entry name" value="CAP"/>
    <property type="match status" value="1"/>
</dbReference>
<proteinExistence type="predicted"/>
<reference evidence="3 4" key="1">
    <citation type="submission" date="2023-07" db="EMBL/GenBank/DDBJ databases">
        <title>Sorghum-associated microbial communities from plants grown in Nebraska, USA.</title>
        <authorList>
            <person name="Schachtman D."/>
        </authorList>
    </citation>
    <scope>NUCLEOTIDE SEQUENCE [LARGE SCALE GENOMIC DNA]</scope>
    <source>
        <strain evidence="3 4">BE332</strain>
    </source>
</reference>
<dbReference type="InterPro" id="IPR014044">
    <property type="entry name" value="CAP_dom"/>
</dbReference>
<dbReference type="InterPro" id="IPR035940">
    <property type="entry name" value="CAP_sf"/>
</dbReference>
<dbReference type="SUPFAM" id="SSF55797">
    <property type="entry name" value="PR-1-like"/>
    <property type="match status" value="1"/>
</dbReference>
<organism evidence="3 4">
    <name type="scientific">Cellulomonas humilata</name>
    <dbReference type="NCBI Taxonomy" id="144055"/>
    <lineage>
        <taxon>Bacteria</taxon>
        <taxon>Bacillati</taxon>
        <taxon>Actinomycetota</taxon>
        <taxon>Actinomycetes</taxon>
        <taxon>Micrococcales</taxon>
        <taxon>Cellulomonadaceae</taxon>
        <taxon>Cellulomonas</taxon>
    </lineage>
</organism>
<gene>
    <name evidence="3" type="ORF">J2X26_000417</name>
</gene>
<feature type="compositionally biased region" description="Basic residues" evidence="1">
    <location>
        <begin position="13"/>
        <end position="28"/>
    </location>
</feature>
<dbReference type="PANTHER" id="PTHR31157:SF1">
    <property type="entry name" value="SCP DOMAIN-CONTAINING PROTEIN"/>
    <property type="match status" value="1"/>
</dbReference>
<dbReference type="CDD" id="cd05379">
    <property type="entry name" value="CAP_bacterial"/>
    <property type="match status" value="1"/>
</dbReference>
<keyword evidence="4" id="KW-1185">Reference proteome</keyword>
<evidence type="ECO:0000256" key="1">
    <source>
        <dbReference type="SAM" id="MobiDB-lite"/>
    </source>
</evidence>
<feature type="region of interest" description="Disordered" evidence="1">
    <location>
        <begin position="63"/>
        <end position="119"/>
    </location>
</feature>
<evidence type="ECO:0000313" key="3">
    <source>
        <dbReference type="EMBL" id="MDQ0372120.1"/>
    </source>
</evidence>
<feature type="compositionally biased region" description="Pro residues" evidence="1">
    <location>
        <begin position="103"/>
        <end position="119"/>
    </location>
</feature>
<evidence type="ECO:0000259" key="2">
    <source>
        <dbReference type="Pfam" id="PF00188"/>
    </source>
</evidence>